<evidence type="ECO:0000313" key="1">
    <source>
        <dbReference type="EMBL" id="CAB4133048.1"/>
    </source>
</evidence>
<dbReference type="EMBL" id="LR796274">
    <property type="protein sequence ID" value="CAB4133048.1"/>
    <property type="molecule type" value="Genomic_DNA"/>
</dbReference>
<reference evidence="1" key="1">
    <citation type="submission" date="2020-04" db="EMBL/GenBank/DDBJ databases">
        <authorList>
            <person name="Chiriac C."/>
            <person name="Salcher M."/>
            <person name="Ghai R."/>
            <person name="Kavagutti S V."/>
        </authorList>
    </citation>
    <scope>NUCLEOTIDE SEQUENCE</scope>
</reference>
<organism evidence="1">
    <name type="scientific">uncultured Caudovirales phage</name>
    <dbReference type="NCBI Taxonomy" id="2100421"/>
    <lineage>
        <taxon>Viruses</taxon>
        <taxon>Duplodnaviria</taxon>
        <taxon>Heunggongvirae</taxon>
        <taxon>Uroviricota</taxon>
        <taxon>Caudoviricetes</taxon>
        <taxon>Peduoviridae</taxon>
        <taxon>Maltschvirus</taxon>
        <taxon>Maltschvirus maltsch</taxon>
    </lineage>
</organism>
<accession>A0A6J5LEE8</accession>
<gene>
    <name evidence="1" type="ORF">UFOVP257_38</name>
</gene>
<proteinExistence type="predicted"/>
<protein>
    <submittedName>
        <fullName evidence="1">Uncharacterized protein</fullName>
    </submittedName>
</protein>
<name>A0A6J5LEE8_9CAUD</name>
<sequence length="167" mass="18559">MTKKLTELFNLPDLPSDPELNQDTNEAMITIQENQELIAQVNDAIDKIDIALPTVRDLETSDTELDELADLAKGKFEDLMDLGMNMDPRFGGVVFQTAGVLLGHAITAKTAKMDKKLKMVQLQLQKARLDHQMAKTEGDTDKPIEGQGIVLDRNALLDQILQKNKST</sequence>